<dbReference type="GO" id="GO:0044550">
    <property type="term" value="P:secondary metabolite biosynthetic process"/>
    <property type="evidence" value="ECO:0007669"/>
    <property type="project" value="TreeGrafter"/>
</dbReference>
<sequence>MPDPSVPASTLYEWFAHTVASRPQSPALELGDDSYSYRELSRYADRVAGRILTVHGSAPARVALLASRSLVAYAGYLAAQRLGAAVTPLNPEHPAVRNRAVCALAGAQVLITDQAGSTRWELADGDQGPTLLALTEEELTSEAAPGVELPPYRTTGDDLAYVLFTSGSTGRPKGVPIRHRNIAPYIAHNIARFEVGPGDRTSQTFDLTFDPSLFDLFVTWGAGATLVVPQRADLLTPVTYLVERGITHWFSVPSLVSVSAALGNLPTGLVHSLRYSIFAGEQLTYRQAEAWRAVAPGSVIANTYGPTELTVTVTEYRLPAERERWPQTSNDSVPIGPVHDHLDHLVLDEQGREAAEGELCVRGSQRFDGYLDPGDNRGRFLDRGAADGPEAARDEQRIAAELYYRTGDRVRWEHGTLVHLGRLDNQVKVRGYRVELGEIETALRRYPAVAEAVVLAVPGAGGPELVACHTGEPLPRAGVKAWLRQRLPAHMVPRRFVHLAELPLNANGKIDRPALLRALSGGPLLAGAR</sequence>
<protein>
    <submittedName>
        <fullName evidence="3">Amino acid adenylation domain-containing protein</fullName>
    </submittedName>
</protein>
<proteinExistence type="predicted"/>
<name>A0A7W7VTA8_KITKI</name>
<dbReference type="InterPro" id="IPR020845">
    <property type="entry name" value="AMP-binding_CS"/>
</dbReference>
<dbReference type="PROSITE" id="PS00455">
    <property type="entry name" value="AMP_BINDING"/>
    <property type="match status" value="1"/>
</dbReference>
<evidence type="ECO:0000313" key="3">
    <source>
        <dbReference type="EMBL" id="MBB4921449.1"/>
    </source>
</evidence>
<dbReference type="InterPro" id="IPR010071">
    <property type="entry name" value="AA_adenyl_dom"/>
</dbReference>
<dbReference type="InterPro" id="IPR042099">
    <property type="entry name" value="ANL_N_sf"/>
</dbReference>
<evidence type="ECO:0000313" key="4">
    <source>
        <dbReference type="Proteomes" id="UP000540506"/>
    </source>
</evidence>
<accession>A0A7W7VTA8</accession>
<comment type="caution">
    <text evidence="3">The sequence shown here is derived from an EMBL/GenBank/DDBJ whole genome shotgun (WGS) entry which is preliminary data.</text>
</comment>
<dbReference type="PANTHER" id="PTHR45527:SF1">
    <property type="entry name" value="FATTY ACID SYNTHASE"/>
    <property type="match status" value="1"/>
</dbReference>
<feature type="domain" description="AMP-binding enzyme C-terminal" evidence="2">
    <location>
        <begin position="438"/>
        <end position="509"/>
    </location>
</feature>
<dbReference type="AlphaFoldDB" id="A0A7W7VTA8"/>
<dbReference type="GO" id="GO:0031177">
    <property type="term" value="F:phosphopantetheine binding"/>
    <property type="evidence" value="ECO:0007669"/>
    <property type="project" value="TreeGrafter"/>
</dbReference>
<dbReference type="SUPFAM" id="SSF56801">
    <property type="entry name" value="Acetyl-CoA synthetase-like"/>
    <property type="match status" value="1"/>
</dbReference>
<dbReference type="NCBIfam" id="TIGR01733">
    <property type="entry name" value="AA-adenyl-dom"/>
    <property type="match status" value="1"/>
</dbReference>
<dbReference type="Gene3D" id="3.30.300.30">
    <property type="match status" value="1"/>
</dbReference>
<organism evidence="3 4">
    <name type="scientific">Kitasatospora kifunensis</name>
    <name type="common">Streptomyces kifunensis</name>
    <dbReference type="NCBI Taxonomy" id="58351"/>
    <lineage>
        <taxon>Bacteria</taxon>
        <taxon>Bacillati</taxon>
        <taxon>Actinomycetota</taxon>
        <taxon>Actinomycetes</taxon>
        <taxon>Kitasatosporales</taxon>
        <taxon>Streptomycetaceae</taxon>
        <taxon>Kitasatospora</taxon>
    </lineage>
</organism>
<feature type="domain" description="AMP-dependent synthetase/ligase" evidence="1">
    <location>
        <begin position="15"/>
        <end position="371"/>
    </location>
</feature>
<dbReference type="Proteomes" id="UP000540506">
    <property type="component" value="Unassembled WGS sequence"/>
</dbReference>
<dbReference type="Gene3D" id="3.40.50.12780">
    <property type="entry name" value="N-terminal domain of ligase-like"/>
    <property type="match status" value="1"/>
</dbReference>
<dbReference type="Pfam" id="PF00501">
    <property type="entry name" value="AMP-binding"/>
    <property type="match status" value="1"/>
</dbReference>
<dbReference type="InterPro" id="IPR045851">
    <property type="entry name" value="AMP-bd_C_sf"/>
</dbReference>
<evidence type="ECO:0000259" key="1">
    <source>
        <dbReference type="Pfam" id="PF00501"/>
    </source>
</evidence>
<gene>
    <name evidence="3" type="ORF">FHR34_000442</name>
</gene>
<dbReference type="InterPro" id="IPR000873">
    <property type="entry name" value="AMP-dep_synth/lig_dom"/>
</dbReference>
<dbReference type="Pfam" id="PF13193">
    <property type="entry name" value="AMP-binding_C"/>
    <property type="match status" value="1"/>
</dbReference>
<dbReference type="RefSeq" id="WP_184933782.1">
    <property type="nucleotide sequence ID" value="NZ_JACHJV010000001.1"/>
</dbReference>
<dbReference type="PANTHER" id="PTHR45527">
    <property type="entry name" value="NONRIBOSOMAL PEPTIDE SYNTHETASE"/>
    <property type="match status" value="1"/>
</dbReference>
<dbReference type="GO" id="GO:0043041">
    <property type="term" value="P:amino acid activation for nonribosomal peptide biosynthetic process"/>
    <property type="evidence" value="ECO:0007669"/>
    <property type="project" value="TreeGrafter"/>
</dbReference>
<keyword evidence="4" id="KW-1185">Reference proteome</keyword>
<reference evidence="3 4" key="1">
    <citation type="submission" date="2020-08" db="EMBL/GenBank/DDBJ databases">
        <title>Sequencing the genomes of 1000 actinobacteria strains.</title>
        <authorList>
            <person name="Klenk H.-P."/>
        </authorList>
    </citation>
    <scope>NUCLEOTIDE SEQUENCE [LARGE SCALE GENOMIC DNA]</scope>
    <source>
        <strain evidence="3 4">DSM 41654</strain>
    </source>
</reference>
<dbReference type="GO" id="GO:0005737">
    <property type="term" value="C:cytoplasm"/>
    <property type="evidence" value="ECO:0007669"/>
    <property type="project" value="TreeGrafter"/>
</dbReference>
<dbReference type="InterPro" id="IPR025110">
    <property type="entry name" value="AMP-bd_C"/>
</dbReference>
<dbReference type="EMBL" id="JACHJV010000001">
    <property type="protein sequence ID" value="MBB4921449.1"/>
    <property type="molecule type" value="Genomic_DNA"/>
</dbReference>
<evidence type="ECO:0000259" key="2">
    <source>
        <dbReference type="Pfam" id="PF13193"/>
    </source>
</evidence>